<name>A0A4Z2J6T7_9TELE</name>
<dbReference type="Proteomes" id="UP000314294">
    <property type="component" value="Unassembled WGS sequence"/>
</dbReference>
<evidence type="ECO:0000256" key="1">
    <source>
        <dbReference type="SAM" id="MobiDB-lite"/>
    </source>
</evidence>
<gene>
    <name evidence="2" type="ORF">EYF80_004295</name>
</gene>
<comment type="caution">
    <text evidence="2">The sequence shown here is derived from an EMBL/GenBank/DDBJ whole genome shotgun (WGS) entry which is preliminary data.</text>
</comment>
<evidence type="ECO:0000313" key="2">
    <source>
        <dbReference type="EMBL" id="TNN85273.1"/>
    </source>
</evidence>
<organism evidence="2 3">
    <name type="scientific">Liparis tanakae</name>
    <name type="common">Tanaka's snailfish</name>
    <dbReference type="NCBI Taxonomy" id="230148"/>
    <lineage>
        <taxon>Eukaryota</taxon>
        <taxon>Metazoa</taxon>
        <taxon>Chordata</taxon>
        <taxon>Craniata</taxon>
        <taxon>Vertebrata</taxon>
        <taxon>Euteleostomi</taxon>
        <taxon>Actinopterygii</taxon>
        <taxon>Neopterygii</taxon>
        <taxon>Teleostei</taxon>
        <taxon>Neoteleostei</taxon>
        <taxon>Acanthomorphata</taxon>
        <taxon>Eupercaria</taxon>
        <taxon>Perciformes</taxon>
        <taxon>Cottioidei</taxon>
        <taxon>Cottales</taxon>
        <taxon>Liparidae</taxon>
        <taxon>Liparis</taxon>
    </lineage>
</organism>
<proteinExistence type="predicted"/>
<sequence length="111" mass="12247">MATGSIRLPAWRPDLPDSGSSAFANRNHQEKDHTDRRVDVARAAGLYDIPLKQFYKPAYVRSSGSRRRGHHGYRARARELLSAAGKTSRYFSGELRVSSGPACVRTQAGST</sequence>
<feature type="region of interest" description="Disordered" evidence="1">
    <location>
        <begin position="1"/>
        <end position="35"/>
    </location>
</feature>
<accession>A0A4Z2J6T7</accession>
<dbReference type="EMBL" id="SRLO01000021">
    <property type="protein sequence ID" value="TNN85273.1"/>
    <property type="molecule type" value="Genomic_DNA"/>
</dbReference>
<dbReference type="AlphaFoldDB" id="A0A4Z2J6T7"/>
<reference evidence="2 3" key="1">
    <citation type="submission" date="2019-03" db="EMBL/GenBank/DDBJ databases">
        <title>First draft genome of Liparis tanakae, snailfish: a comprehensive survey of snailfish specific genes.</title>
        <authorList>
            <person name="Kim W."/>
            <person name="Song I."/>
            <person name="Jeong J.-H."/>
            <person name="Kim D."/>
            <person name="Kim S."/>
            <person name="Ryu S."/>
            <person name="Song J.Y."/>
            <person name="Lee S.K."/>
        </authorList>
    </citation>
    <scope>NUCLEOTIDE SEQUENCE [LARGE SCALE GENOMIC DNA]</scope>
    <source>
        <tissue evidence="2">Muscle</tissue>
    </source>
</reference>
<evidence type="ECO:0000313" key="3">
    <source>
        <dbReference type="Proteomes" id="UP000314294"/>
    </source>
</evidence>
<protein>
    <submittedName>
        <fullName evidence="2">Uncharacterized protein</fullName>
    </submittedName>
</protein>
<keyword evidence="3" id="KW-1185">Reference proteome</keyword>